<reference evidence="3" key="1">
    <citation type="journal article" date="2013" name="Nature">
        <title>Draft genome of the wheat A-genome progenitor Triticum urartu.</title>
        <authorList>
            <person name="Ling H.Q."/>
            <person name="Zhao S."/>
            <person name="Liu D."/>
            <person name="Wang J."/>
            <person name="Sun H."/>
            <person name="Zhang C."/>
            <person name="Fan H."/>
            <person name="Li D."/>
            <person name="Dong L."/>
            <person name="Tao Y."/>
            <person name="Gao C."/>
            <person name="Wu H."/>
            <person name="Li Y."/>
            <person name="Cui Y."/>
            <person name="Guo X."/>
            <person name="Zheng S."/>
            <person name="Wang B."/>
            <person name="Yu K."/>
            <person name="Liang Q."/>
            <person name="Yang W."/>
            <person name="Lou X."/>
            <person name="Chen J."/>
            <person name="Feng M."/>
            <person name="Jian J."/>
            <person name="Zhang X."/>
            <person name="Luo G."/>
            <person name="Jiang Y."/>
            <person name="Liu J."/>
            <person name="Wang Z."/>
            <person name="Sha Y."/>
            <person name="Zhang B."/>
            <person name="Wu H."/>
            <person name="Tang D."/>
            <person name="Shen Q."/>
            <person name="Xue P."/>
            <person name="Zou S."/>
            <person name="Wang X."/>
            <person name="Liu X."/>
            <person name="Wang F."/>
            <person name="Yang Y."/>
            <person name="An X."/>
            <person name="Dong Z."/>
            <person name="Zhang K."/>
            <person name="Zhang X."/>
            <person name="Luo M.C."/>
            <person name="Dvorak J."/>
            <person name="Tong Y."/>
            <person name="Wang J."/>
            <person name="Yang H."/>
            <person name="Li Z."/>
            <person name="Wang D."/>
            <person name="Zhang A."/>
            <person name="Wang J."/>
        </authorList>
    </citation>
    <scope>NUCLEOTIDE SEQUENCE</scope>
    <source>
        <strain evidence="3">cv. G1812</strain>
    </source>
</reference>
<feature type="compositionally biased region" description="Basic residues" evidence="1">
    <location>
        <begin position="187"/>
        <end position="197"/>
    </location>
</feature>
<reference evidence="2" key="2">
    <citation type="submission" date="2018-03" db="EMBL/GenBank/DDBJ databases">
        <title>The Triticum urartu genome reveals the dynamic nature of wheat genome evolution.</title>
        <authorList>
            <person name="Ling H."/>
            <person name="Ma B."/>
            <person name="Shi X."/>
            <person name="Liu H."/>
            <person name="Dong L."/>
            <person name="Sun H."/>
            <person name="Cao Y."/>
            <person name="Gao Q."/>
            <person name="Zheng S."/>
            <person name="Li Y."/>
            <person name="Yu Y."/>
            <person name="Du H."/>
            <person name="Qi M."/>
            <person name="Li Y."/>
            <person name="Yu H."/>
            <person name="Cui Y."/>
            <person name="Wang N."/>
            <person name="Chen C."/>
            <person name="Wu H."/>
            <person name="Zhao Y."/>
            <person name="Zhang J."/>
            <person name="Li Y."/>
            <person name="Zhou W."/>
            <person name="Zhang B."/>
            <person name="Hu W."/>
            <person name="Eijk M."/>
            <person name="Tang J."/>
            <person name="Witsenboer H."/>
            <person name="Zhao S."/>
            <person name="Li Z."/>
            <person name="Zhang A."/>
            <person name="Wang D."/>
            <person name="Liang C."/>
        </authorList>
    </citation>
    <scope>NUCLEOTIDE SEQUENCE [LARGE SCALE GENOMIC DNA]</scope>
    <source>
        <strain evidence="2">cv. G1812</strain>
    </source>
</reference>
<protein>
    <submittedName>
        <fullName evidence="2">Uncharacterized protein</fullName>
    </submittedName>
</protein>
<sequence length="235" mass="24899">MGAEVRFSSRDAGVVGRVRIRRAGVVGVAGSAMTGLGVVEESRSSQPSGHGDPPDPVAVEAARSVGSRRAVGVGAPVRRGGKPPRHAGRCSALWKDGGRPDLGRARSMILVAECSARVEPSTRSSQHSGTRLLWLLPPHQLLLTSRSSPMTPDANGSRGGQRPCQGEILGSRFKLLRCQIKRRGGQIHLHGGSRFHHRKDDERPPTSRASLPERSGRAPPLAGFDGEDSSTPDLG</sequence>
<proteinExistence type="predicted"/>
<dbReference type="EnsemblPlants" id="TuG1812G0200005814.01.T01">
    <property type="protein sequence ID" value="TuG1812G0200005814.01.T01.cds358330"/>
    <property type="gene ID" value="TuG1812G0200005814.01"/>
</dbReference>
<feature type="region of interest" description="Disordered" evidence="1">
    <location>
        <begin position="39"/>
        <end position="58"/>
    </location>
</feature>
<keyword evidence="3" id="KW-1185">Reference proteome</keyword>
<feature type="compositionally biased region" description="Basic residues" evidence="1">
    <location>
        <begin position="79"/>
        <end position="88"/>
    </location>
</feature>
<evidence type="ECO:0000313" key="3">
    <source>
        <dbReference type="Proteomes" id="UP000015106"/>
    </source>
</evidence>
<name>A0A8R7PLF7_TRIUA</name>
<evidence type="ECO:0000256" key="1">
    <source>
        <dbReference type="SAM" id="MobiDB-lite"/>
    </source>
</evidence>
<feature type="region of interest" description="Disordered" evidence="1">
    <location>
        <begin position="64"/>
        <end position="97"/>
    </location>
</feature>
<dbReference type="Gramene" id="TuG1812G0200005814.01.T01">
    <property type="protein sequence ID" value="TuG1812G0200005814.01.T01.cds358330"/>
    <property type="gene ID" value="TuG1812G0200005814.01"/>
</dbReference>
<feature type="compositionally biased region" description="Low complexity" evidence="1">
    <location>
        <begin position="64"/>
        <end position="78"/>
    </location>
</feature>
<organism evidence="2 3">
    <name type="scientific">Triticum urartu</name>
    <name type="common">Red wild einkorn</name>
    <name type="synonym">Crithodium urartu</name>
    <dbReference type="NCBI Taxonomy" id="4572"/>
    <lineage>
        <taxon>Eukaryota</taxon>
        <taxon>Viridiplantae</taxon>
        <taxon>Streptophyta</taxon>
        <taxon>Embryophyta</taxon>
        <taxon>Tracheophyta</taxon>
        <taxon>Spermatophyta</taxon>
        <taxon>Magnoliopsida</taxon>
        <taxon>Liliopsida</taxon>
        <taxon>Poales</taxon>
        <taxon>Poaceae</taxon>
        <taxon>BOP clade</taxon>
        <taxon>Pooideae</taxon>
        <taxon>Triticodae</taxon>
        <taxon>Triticeae</taxon>
        <taxon>Triticinae</taxon>
        <taxon>Triticum</taxon>
    </lineage>
</organism>
<feature type="region of interest" description="Disordered" evidence="1">
    <location>
        <begin position="144"/>
        <end position="165"/>
    </location>
</feature>
<dbReference type="Proteomes" id="UP000015106">
    <property type="component" value="Chromosome 2"/>
</dbReference>
<feature type="compositionally biased region" description="Acidic residues" evidence="1">
    <location>
        <begin position="225"/>
        <end position="235"/>
    </location>
</feature>
<evidence type="ECO:0000313" key="2">
    <source>
        <dbReference type="EnsemblPlants" id="TuG1812G0200005814.01.T01.cds358330"/>
    </source>
</evidence>
<reference evidence="2" key="3">
    <citation type="submission" date="2022-06" db="UniProtKB">
        <authorList>
            <consortium name="EnsemblPlants"/>
        </authorList>
    </citation>
    <scope>IDENTIFICATION</scope>
</reference>
<feature type="region of interest" description="Disordered" evidence="1">
    <location>
        <begin position="187"/>
        <end position="235"/>
    </location>
</feature>
<dbReference type="AlphaFoldDB" id="A0A8R7PLF7"/>
<accession>A0A8R7PLF7</accession>
<gene>
    <name evidence="2" type="primary">LOC125540210</name>
</gene>